<accession>A0ABW9IJH5</accession>
<organism evidence="2 3">
    <name type="scientific">Streptomyces galilaeus</name>
    <dbReference type="NCBI Taxonomy" id="33899"/>
    <lineage>
        <taxon>Bacteria</taxon>
        <taxon>Bacillati</taxon>
        <taxon>Actinomycetota</taxon>
        <taxon>Actinomycetes</taxon>
        <taxon>Kitasatosporales</taxon>
        <taxon>Streptomycetaceae</taxon>
        <taxon>Streptomyces</taxon>
    </lineage>
</organism>
<proteinExistence type="predicted"/>
<dbReference type="RefSeq" id="WP_409097642.1">
    <property type="nucleotide sequence ID" value="NZ_JBJVNE010000007.1"/>
</dbReference>
<feature type="region of interest" description="Disordered" evidence="1">
    <location>
        <begin position="338"/>
        <end position="368"/>
    </location>
</feature>
<sequence length="368" mass="40500">MSGVPNGRQQHAKGRRGEAAHHRDDLDFTPVRNGMDFLLSAFEHLSQNDGEPDARDLKYAVLHLQAAVEVLLKARLIREHWSLVFNDPGKAKKSDYDLGSFTSCGVQAAIDRLNNIVSLDISKDQAQAVRALAATRNALTHLGHTGSAFAVESQAALVLDFLITFIIDHLQPVLTSELAYVENKMEELGGELRNVKALVRERSQRLETELKPLAGRTVQCAECQQWTLVLGSREQELRCRFCLVALSPSAFAAWYAESYTSSFYDADAPHPIRACPDCNACTVVFGAVVFENRRANVDICFGCGKDYTGWVTCGPDCDCLVPPGQDTLRCPHCAGESIEQPTSAETPRPRRRPDAGGPLAFETEKTAR</sequence>
<protein>
    <recommendedName>
        <fullName evidence="4">DUF4145 domain-containing protein</fullName>
    </recommendedName>
</protein>
<evidence type="ECO:0008006" key="4">
    <source>
        <dbReference type="Google" id="ProtNLM"/>
    </source>
</evidence>
<evidence type="ECO:0000313" key="3">
    <source>
        <dbReference type="Proteomes" id="UP001631993"/>
    </source>
</evidence>
<dbReference type="EMBL" id="JBJVNE010000007">
    <property type="protein sequence ID" value="MFM9647790.1"/>
    <property type="molecule type" value="Genomic_DNA"/>
</dbReference>
<keyword evidence="3" id="KW-1185">Reference proteome</keyword>
<evidence type="ECO:0000313" key="2">
    <source>
        <dbReference type="EMBL" id="MFM9647790.1"/>
    </source>
</evidence>
<feature type="compositionally biased region" description="Basic and acidic residues" evidence="1">
    <location>
        <begin position="15"/>
        <end position="26"/>
    </location>
</feature>
<name>A0ABW9IJH5_STRGJ</name>
<evidence type="ECO:0000256" key="1">
    <source>
        <dbReference type="SAM" id="MobiDB-lite"/>
    </source>
</evidence>
<reference evidence="2 3" key="1">
    <citation type="submission" date="2024-12" db="EMBL/GenBank/DDBJ databases">
        <title>Forecasting of Potato common scab and diversities of Pathogenic streptomyces spp. in china.</title>
        <authorList>
            <person name="Handique U."/>
            <person name="Wu J."/>
        </authorList>
    </citation>
    <scope>NUCLEOTIDE SEQUENCE [LARGE SCALE GENOMIC DNA]</scope>
    <source>
        <strain evidence="2 3">ZRIMU1585</strain>
    </source>
</reference>
<gene>
    <name evidence="2" type="ORF">ACKI1S_16780</name>
</gene>
<feature type="region of interest" description="Disordered" evidence="1">
    <location>
        <begin position="1"/>
        <end position="27"/>
    </location>
</feature>
<dbReference type="Proteomes" id="UP001631993">
    <property type="component" value="Unassembled WGS sequence"/>
</dbReference>
<comment type="caution">
    <text evidence="2">The sequence shown here is derived from an EMBL/GenBank/DDBJ whole genome shotgun (WGS) entry which is preliminary data.</text>
</comment>